<reference evidence="3" key="1">
    <citation type="journal article" date="2005" name="FEBS J.">
        <title>Tachykinin-related peptide precursors in two cockroach species. Molecular cloning and peptide expression in brain neurons and intestine.</title>
        <authorList>
            <person name="Predel R."/>
            <person name="Neupert S."/>
            <person name="Roth S."/>
            <person name="Derst C."/>
            <person name="Nassel D.R."/>
        </authorList>
    </citation>
    <scope>NUCLEOTIDE SEQUENCE</scope>
</reference>
<feature type="chain" id="PRO_5004238806" evidence="2">
    <location>
        <begin position="27"/>
        <end position="366"/>
    </location>
</feature>
<organism evidence="3">
    <name type="scientific">Periplaneta americana</name>
    <name type="common">American cockroach</name>
    <name type="synonym">Blatta americana</name>
    <dbReference type="NCBI Taxonomy" id="6978"/>
    <lineage>
        <taxon>Eukaryota</taxon>
        <taxon>Metazoa</taxon>
        <taxon>Ecdysozoa</taxon>
        <taxon>Arthropoda</taxon>
        <taxon>Hexapoda</taxon>
        <taxon>Insecta</taxon>
        <taxon>Pterygota</taxon>
        <taxon>Neoptera</taxon>
        <taxon>Polyneoptera</taxon>
        <taxon>Dictyoptera</taxon>
        <taxon>Blattodea</taxon>
        <taxon>Blattoidea</taxon>
        <taxon>Blattidae</taxon>
        <taxon>Blattinae</taxon>
        <taxon>Periplaneta</taxon>
    </lineage>
</organism>
<dbReference type="AlphaFoldDB" id="Q4G307"/>
<sequence>MVLPRHRSRAGALFFITLSLIAVVLCAPEESPKRAPSGFLGVRGKKDGGFSVEDPSYNEVLDKRAPAMGFQGVRGKKDQQEPLEQDAGFDKRGPSMGFHGMRGKKDPITQQEFLQEFLDKRAPNMGFMGMRGKKDPTDFDYFDKRAPSLGFQGMRGKKDQWEEDPDMYKRAPSAGFHGMRGKKDFDDGDFMAEKRMGFMGMRGKKESDFEGDDYPEGLADDDVWGDQDEEFTGGEDVNKRAPASGFFGMRGKKVPASGFFGMRGKKGPSVGFFAMRGKKAPSAGFMGMRGKKAPGSGFMGMRGKKDSEMEGAEDLDSLLQYLGAAYQHGREKRNGERAPASKKAPSGFLGTRGKKDWPSQQVLTAI</sequence>
<evidence type="ECO:0000256" key="2">
    <source>
        <dbReference type="SAM" id="SignalP"/>
    </source>
</evidence>
<evidence type="ECO:0000313" key="3">
    <source>
        <dbReference type="EMBL" id="AAX11212.1"/>
    </source>
</evidence>
<name>Q4G307_PERAM</name>
<proteinExistence type="evidence at transcript level"/>
<feature type="signal peptide" evidence="2">
    <location>
        <begin position="1"/>
        <end position="26"/>
    </location>
</feature>
<accession>Q4G307</accession>
<feature type="region of interest" description="Disordered" evidence="1">
    <location>
        <begin position="329"/>
        <end position="366"/>
    </location>
</feature>
<dbReference type="EMBL" id="AY766012">
    <property type="protein sequence ID" value="AAX11212.1"/>
    <property type="molecule type" value="mRNA"/>
</dbReference>
<evidence type="ECO:0000256" key="1">
    <source>
        <dbReference type="SAM" id="MobiDB-lite"/>
    </source>
</evidence>
<protein>
    <submittedName>
        <fullName evidence="3">Preprotachykinin</fullName>
    </submittedName>
</protein>
<keyword evidence="2" id="KW-0732">Signal</keyword>
<feature type="region of interest" description="Disordered" evidence="1">
    <location>
        <begin position="73"/>
        <end position="95"/>
    </location>
</feature>